<comment type="caution">
    <text evidence="2">The sequence shown here is derived from an EMBL/GenBank/DDBJ whole genome shotgun (WGS) entry which is preliminary data.</text>
</comment>
<feature type="region of interest" description="Disordered" evidence="1">
    <location>
        <begin position="41"/>
        <end position="69"/>
    </location>
</feature>
<dbReference type="RefSeq" id="WP_260222285.1">
    <property type="nucleotide sequence ID" value="NZ_JACHNK010000002.1"/>
</dbReference>
<gene>
    <name evidence="2" type="ORF">FHY32_001024</name>
</gene>
<name>A0AAW3U0X0_XANEU</name>
<evidence type="ECO:0000313" key="3">
    <source>
        <dbReference type="Proteomes" id="UP000576603"/>
    </source>
</evidence>
<dbReference type="AlphaFoldDB" id="A0AAW3U0X0"/>
<sequence length="69" mass="7686">MASALIARDRLGVAIHTDRSVRAIEARTAMREQQLRVMARAHEVTRPSRSRKLARDWGSGNAIAGMDSR</sequence>
<evidence type="ECO:0000256" key="1">
    <source>
        <dbReference type="SAM" id="MobiDB-lite"/>
    </source>
</evidence>
<reference evidence="2 3" key="1">
    <citation type="submission" date="2020-08" db="EMBL/GenBank/DDBJ databases">
        <title>Studying the diversity of plant-associated saprophytic bacteria and their role in host health and plant-pathogen interactions.</title>
        <authorList>
            <person name="Potnis N."/>
        </authorList>
    </citation>
    <scope>NUCLEOTIDE SEQUENCE [LARGE SCALE GENOMIC DNA]</scope>
    <source>
        <strain evidence="2 3">CFBP 7922</strain>
    </source>
</reference>
<organism evidence="2 3">
    <name type="scientific">Xanthomonas euvesicatoria</name>
    <dbReference type="NCBI Taxonomy" id="456327"/>
    <lineage>
        <taxon>Bacteria</taxon>
        <taxon>Pseudomonadati</taxon>
        <taxon>Pseudomonadota</taxon>
        <taxon>Gammaproteobacteria</taxon>
        <taxon>Lysobacterales</taxon>
        <taxon>Lysobacteraceae</taxon>
        <taxon>Xanthomonas</taxon>
    </lineage>
</organism>
<dbReference type="Proteomes" id="UP000576603">
    <property type="component" value="Unassembled WGS sequence"/>
</dbReference>
<accession>A0AAW3U0X0</accession>
<evidence type="ECO:0000313" key="2">
    <source>
        <dbReference type="EMBL" id="MBB4722706.1"/>
    </source>
</evidence>
<dbReference type="EMBL" id="JACHNL010000002">
    <property type="protein sequence ID" value="MBB4722706.1"/>
    <property type="molecule type" value="Genomic_DNA"/>
</dbReference>
<protein>
    <submittedName>
        <fullName evidence="2">Septum formation topological specificity factor MinE</fullName>
    </submittedName>
</protein>
<proteinExistence type="predicted"/>